<dbReference type="Gene3D" id="3.40.50.300">
    <property type="entry name" value="P-loop containing nucleotide triphosphate hydrolases"/>
    <property type="match status" value="2"/>
</dbReference>
<sequence length="543" mass="62663">MILCSLNDVSQNYGGTDIFKHIQFEIKKEERIGLVGRNGSGKTTLMKLIAQVEEPTEGMIYWKKEVTIGYLQQVFDNPAELSVKDILRTAFSDLLTKEKRIRAIEEKMSQKGSEEKLDTLLEDYGKLQEDFLQEGGYEIESKIQQVANGLTITPLLDRDCSLLSGGEQTKVGLALNLLKEPDLLLLDEPTNHLDFLAIEWLEDFLKRYKGTVVVISHDRYFLDNVVSRIVEIEDGECNAFKTNYSEFLKEKEQIMLREFQAYAEQQRKIKKMRERAKTLREWANQAKPPNPGLYKKARHMERMIERMEKVKKPHVTKKMGLDIQSTERSGTDVILAKDLSKSYDDQVLFESAAIHLRFKERVGVIGENGSGKSTLLKILLGQIAPDTGQVKIGSSVKIGYLSQHIFEDKKEERLIDVFREEVSVVEEEARSILARFLFYGLDVFQKVKGLSGGELMRLRLAQLMYQNINMLIMDEPTNHLDIESREVLEETLSTFDGTIMAVSHDRYFLDQLCETIYWIEESKVTHYPGNYSWSRNKRHEQFD</sequence>
<keyword evidence="5" id="KW-1185">Reference proteome</keyword>
<dbReference type="PROSITE" id="PS50893">
    <property type="entry name" value="ABC_TRANSPORTER_2"/>
    <property type="match status" value="2"/>
</dbReference>
<dbReference type="EMBL" id="PVTO01000025">
    <property type="protein sequence ID" value="PRY78675.1"/>
    <property type="molecule type" value="Genomic_DNA"/>
</dbReference>
<evidence type="ECO:0000256" key="2">
    <source>
        <dbReference type="ARBA" id="ARBA00022840"/>
    </source>
</evidence>
<dbReference type="GO" id="GO:0005524">
    <property type="term" value="F:ATP binding"/>
    <property type="evidence" value="ECO:0007669"/>
    <property type="project" value="UniProtKB-KW"/>
</dbReference>
<dbReference type="PANTHER" id="PTHR42855">
    <property type="entry name" value="ABC TRANSPORTER ATP-BINDING SUBUNIT"/>
    <property type="match status" value="1"/>
</dbReference>
<gene>
    <name evidence="4" type="ORF">CLV38_12546</name>
</gene>
<name>A0A2T0W149_9LACT</name>
<evidence type="ECO:0000313" key="4">
    <source>
        <dbReference type="EMBL" id="PRY78675.1"/>
    </source>
</evidence>
<dbReference type="InterPro" id="IPR003439">
    <property type="entry name" value="ABC_transporter-like_ATP-bd"/>
</dbReference>
<dbReference type="Pfam" id="PF00005">
    <property type="entry name" value="ABC_tran"/>
    <property type="match status" value="2"/>
</dbReference>
<dbReference type="FunFam" id="3.40.50.300:FF:001807">
    <property type="entry name" value="ABC transporter ATP-binding protein"/>
    <property type="match status" value="1"/>
</dbReference>
<dbReference type="RefSeq" id="WP_106195427.1">
    <property type="nucleotide sequence ID" value="NZ_PVTO01000025.1"/>
</dbReference>
<dbReference type="InterPro" id="IPR027417">
    <property type="entry name" value="P-loop_NTPase"/>
</dbReference>
<feature type="domain" description="ABC transporter" evidence="3">
    <location>
        <begin position="334"/>
        <end position="542"/>
    </location>
</feature>
<evidence type="ECO:0000259" key="3">
    <source>
        <dbReference type="PROSITE" id="PS50893"/>
    </source>
</evidence>
<dbReference type="InterPro" id="IPR032781">
    <property type="entry name" value="ABC_tran_Xtn"/>
</dbReference>
<dbReference type="Pfam" id="PF12848">
    <property type="entry name" value="ABC_tran_Xtn"/>
    <property type="match status" value="1"/>
</dbReference>
<dbReference type="Proteomes" id="UP000238205">
    <property type="component" value="Unassembled WGS sequence"/>
</dbReference>
<dbReference type="SMART" id="SM00382">
    <property type="entry name" value="AAA"/>
    <property type="match status" value="2"/>
</dbReference>
<evidence type="ECO:0000256" key="1">
    <source>
        <dbReference type="ARBA" id="ARBA00022741"/>
    </source>
</evidence>
<dbReference type="PROSITE" id="PS00211">
    <property type="entry name" value="ABC_TRANSPORTER_1"/>
    <property type="match status" value="2"/>
</dbReference>
<dbReference type="PANTHER" id="PTHR42855:SF2">
    <property type="entry name" value="DRUG RESISTANCE ABC TRANSPORTER,ATP-BINDING PROTEIN"/>
    <property type="match status" value="1"/>
</dbReference>
<dbReference type="CDD" id="cd03221">
    <property type="entry name" value="ABCF_EF-3"/>
    <property type="match status" value="2"/>
</dbReference>
<evidence type="ECO:0000313" key="5">
    <source>
        <dbReference type="Proteomes" id="UP000238205"/>
    </source>
</evidence>
<reference evidence="4 5" key="1">
    <citation type="submission" date="2018-03" db="EMBL/GenBank/DDBJ databases">
        <title>Genomic Encyclopedia of Archaeal and Bacterial Type Strains, Phase II (KMG-II): from individual species to whole genera.</title>
        <authorList>
            <person name="Goeker M."/>
        </authorList>
    </citation>
    <scope>NUCLEOTIDE SEQUENCE [LARGE SCALE GENOMIC DNA]</scope>
    <source>
        <strain evidence="4 5">DSM 13175</strain>
    </source>
</reference>
<dbReference type="InterPro" id="IPR017871">
    <property type="entry name" value="ABC_transporter-like_CS"/>
</dbReference>
<dbReference type="AlphaFoldDB" id="A0A2T0W149"/>
<dbReference type="GO" id="GO:0016887">
    <property type="term" value="F:ATP hydrolysis activity"/>
    <property type="evidence" value="ECO:0007669"/>
    <property type="project" value="InterPro"/>
</dbReference>
<keyword evidence="1" id="KW-0547">Nucleotide-binding</keyword>
<keyword evidence="2" id="KW-0067">ATP-binding</keyword>
<dbReference type="NCBIfam" id="NF000355">
    <property type="entry name" value="ribo_prot_ABC_F"/>
    <property type="match status" value="1"/>
</dbReference>
<accession>A0A2T0W149</accession>
<comment type="caution">
    <text evidence="4">The sequence shown here is derived from an EMBL/GenBank/DDBJ whole genome shotgun (WGS) entry which is preliminary data.</text>
</comment>
<protein>
    <submittedName>
        <fullName evidence="4">ATPase subunit of ABC transporter with duplicated ATPase domains</fullName>
    </submittedName>
</protein>
<dbReference type="OrthoDB" id="9760950at2"/>
<organism evidence="4 5">
    <name type="scientific">Alkalibacterium olivapovliticus</name>
    <dbReference type="NCBI Taxonomy" id="99907"/>
    <lineage>
        <taxon>Bacteria</taxon>
        <taxon>Bacillati</taxon>
        <taxon>Bacillota</taxon>
        <taxon>Bacilli</taxon>
        <taxon>Lactobacillales</taxon>
        <taxon>Carnobacteriaceae</taxon>
        <taxon>Alkalibacterium</taxon>
    </lineage>
</organism>
<proteinExistence type="predicted"/>
<feature type="domain" description="ABC transporter" evidence="3">
    <location>
        <begin position="4"/>
        <end position="259"/>
    </location>
</feature>
<dbReference type="SUPFAM" id="SSF52540">
    <property type="entry name" value="P-loop containing nucleoside triphosphate hydrolases"/>
    <property type="match status" value="2"/>
</dbReference>
<dbReference type="InterPro" id="IPR003593">
    <property type="entry name" value="AAA+_ATPase"/>
</dbReference>
<dbReference type="InterPro" id="IPR051309">
    <property type="entry name" value="ABCF_ATPase"/>
</dbReference>
<dbReference type="FunFam" id="3.40.50.300:FF:000011">
    <property type="entry name" value="Putative ABC transporter ATP-binding component"/>
    <property type="match status" value="1"/>
</dbReference>